<sequence length="72" mass="8050">MLGDGWTKGKYGVTGTGWKFTKDDKVVFYHEGGRHVGRYWGFSSGTTGKVKVVGKDYKPLPGDKARIIRIEE</sequence>
<proteinExistence type="predicted"/>
<keyword evidence="2" id="KW-1185">Reference proteome</keyword>
<name>A0A7V9ACP7_9BACT</name>
<dbReference type="AlphaFoldDB" id="A0A7V9ACP7"/>
<gene>
    <name evidence="1" type="ORF">H0921_13550</name>
</gene>
<evidence type="ECO:0000313" key="1">
    <source>
        <dbReference type="EMBL" id="MBA2227183.1"/>
    </source>
</evidence>
<protein>
    <submittedName>
        <fullName evidence="1">Uncharacterized protein</fullName>
    </submittedName>
</protein>
<accession>A0A7V9ACP7</accession>
<dbReference type="Proteomes" id="UP000542342">
    <property type="component" value="Unassembled WGS sequence"/>
</dbReference>
<organism evidence="1 2">
    <name type="scientific">Thermogemmata fonticola</name>
    <dbReference type="NCBI Taxonomy" id="2755323"/>
    <lineage>
        <taxon>Bacteria</taxon>
        <taxon>Pseudomonadati</taxon>
        <taxon>Planctomycetota</taxon>
        <taxon>Planctomycetia</taxon>
        <taxon>Gemmatales</taxon>
        <taxon>Gemmataceae</taxon>
        <taxon>Thermogemmata</taxon>
    </lineage>
</organism>
<dbReference type="EMBL" id="JACEFB010000011">
    <property type="protein sequence ID" value="MBA2227183.1"/>
    <property type="molecule type" value="Genomic_DNA"/>
</dbReference>
<evidence type="ECO:0000313" key="2">
    <source>
        <dbReference type="Proteomes" id="UP000542342"/>
    </source>
</evidence>
<comment type="caution">
    <text evidence="1">The sequence shown here is derived from an EMBL/GenBank/DDBJ whole genome shotgun (WGS) entry which is preliminary data.</text>
</comment>
<reference evidence="1 2" key="1">
    <citation type="submission" date="2020-07" db="EMBL/GenBank/DDBJ databases">
        <title>Thermogemmata thermophila gen. nov., sp. nov., a novel moderate thermophilic planctomycete from a Kamchatka hot spring.</title>
        <authorList>
            <person name="Elcheninov A.G."/>
            <person name="Podosokorskaya O.A."/>
            <person name="Kovaleva O.L."/>
            <person name="Novikov A."/>
            <person name="Bonch-Osmolovskaya E.A."/>
            <person name="Toshchakov S.V."/>
            <person name="Kublanov I.V."/>
        </authorList>
    </citation>
    <scope>NUCLEOTIDE SEQUENCE [LARGE SCALE GENOMIC DNA]</scope>
    <source>
        <strain evidence="1 2">2918</strain>
    </source>
</reference>